<dbReference type="EMBL" id="JAGSPM010000018">
    <property type="protein sequence ID" value="MBR7748469.1"/>
    <property type="molecule type" value="Genomic_DNA"/>
</dbReference>
<comment type="caution">
    <text evidence="1">The sequence shown here is derived from an EMBL/GenBank/DDBJ whole genome shotgun (WGS) entry which is preliminary data.</text>
</comment>
<accession>A0A941DGR5</accession>
<dbReference type="InterPro" id="IPR011990">
    <property type="entry name" value="TPR-like_helical_dom_sf"/>
</dbReference>
<evidence type="ECO:0000313" key="1">
    <source>
        <dbReference type="EMBL" id="MBR7748469.1"/>
    </source>
</evidence>
<evidence type="ECO:0000313" key="2">
    <source>
        <dbReference type="Proteomes" id="UP000680158"/>
    </source>
</evidence>
<dbReference type="RefSeq" id="WP_212685738.1">
    <property type="nucleotide sequence ID" value="NZ_JAGSPM010000018.1"/>
</dbReference>
<dbReference type="Gene3D" id="1.25.40.10">
    <property type="entry name" value="Tetratricopeptide repeat domain"/>
    <property type="match status" value="1"/>
</dbReference>
<dbReference type="SUPFAM" id="SSF48452">
    <property type="entry name" value="TPR-like"/>
    <property type="match status" value="1"/>
</dbReference>
<proteinExistence type="predicted"/>
<dbReference type="Proteomes" id="UP000680158">
    <property type="component" value="Unassembled WGS sequence"/>
</dbReference>
<gene>
    <name evidence="1" type="ORF">KDM92_17945</name>
</gene>
<protein>
    <submittedName>
        <fullName evidence="1">Tetratricopeptide repeat protein</fullName>
    </submittedName>
</protein>
<keyword evidence="2" id="KW-1185">Reference proteome</keyword>
<organism evidence="1 2">
    <name type="scientific">Undibacterium baiyunense</name>
    <dbReference type="NCBI Taxonomy" id="2828731"/>
    <lineage>
        <taxon>Bacteria</taxon>
        <taxon>Pseudomonadati</taxon>
        <taxon>Pseudomonadota</taxon>
        <taxon>Betaproteobacteria</taxon>
        <taxon>Burkholderiales</taxon>
        <taxon>Oxalobacteraceae</taxon>
        <taxon>Undibacterium</taxon>
    </lineage>
</organism>
<dbReference type="AlphaFoldDB" id="A0A941DGR5"/>
<reference evidence="1 2" key="1">
    <citation type="submission" date="2021-04" db="EMBL/GenBank/DDBJ databases">
        <title>novel species isolated from subtropical streams in China.</title>
        <authorList>
            <person name="Lu H."/>
        </authorList>
    </citation>
    <scope>NUCLEOTIDE SEQUENCE [LARGE SCALE GENOMIC DNA]</scope>
    <source>
        <strain evidence="1 2">BYS107W</strain>
    </source>
</reference>
<name>A0A941DGR5_9BURK</name>
<sequence>MIASLGLTASLMCIATPAQPDDAPQNAATDQYLQALKAINEKRHLDAKILLEKLIESEPQHAGALLDLAIMQCNLGNRAEAERLFNFMIQRFTPPPAILEIIEIHRKTGCAIKAPEVNQSFSIERGYDTNANQGALNSIFTIDDFGTPINLQLLPEYLPKSDNYISASLDLSQETAAGNNIYFQLRGRQFSTLTNFNSVGLATGIESQFSLNNWKIHPSASLNILSLASALYQKQVTARIKFDVPQSSQSFMKYSIVSSLAKIAYPTIKNFDGDIVELRVLGTKQSDRYFFNLNAGLMFDYGNEFRLGGNRRGWTAGGFLRSATPWQIEGKPVFAEIGYQHLNWQNSKIYLAGLINVKKHQSNHVFRTALGWAINPTNTVQLEYRQIANRENVSFLSFDSKQIQISWQWQK</sequence>